<accession>A0ACA9L6R7</accession>
<dbReference type="EMBL" id="CAJVPM010004378">
    <property type="protein sequence ID" value="CAG8512421.1"/>
    <property type="molecule type" value="Genomic_DNA"/>
</dbReference>
<protein>
    <submittedName>
        <fullName evidence="1">9173_t:CDS:1</fullName>
    </submittedName>
</protein>
<keyword evidence="2" id="KW-1185">Reference proteome</keyword>
<evidence type="ECO:0000313" key="1">
    <source>
        <dbReference type="EMBL" id="CAG8512421.1"/>
    </source>
</evidence>
<reference evidence="1" key="1">
    <citation type="submission" date="2021-06" db="EMBL/GenBank/DDBJ databases">
        <authorList>
            <person name="Kallberg Y."/>
            <person name="Tangrot J."/>
            <person name="Rosling A."/>
        </authorList>
    </citation>
    <scope>NUCLEOTIDE SEQUENCE</scope>
    <source>
        <strain evidence="1">AU212A</strain>
    </source>
</reference>
<comment type="caution">
    <text evidence="1">The sequence shown here is derived from an EMBL/GenBank/DDBJ whole genome shotgun (WGS) entry which is preliminary data.</text>
</comment>
<feature type="non-terminal residue" evidence="1">
    <location>
        <position position="1"/>
    </location>
</feature>
<sequence length="67" mass="7743">SSSQEQKVNKENLKCSHNQRTVSSTLSMNDFKIGQQIGKGKYGRVYMATNKASQQEFHEEQQYLLFL</sequence>
<dbReference type="Proteomes" id="UP000789860">
    <property type="component" value="Unassembled WGS sequence"/>
</dbReference>
<name>A0ACA9L6R7_9GLOM</name>
<proteinExistence type="predicted"/>
<evidence type="ECO:0000313" key="2">
    <source>
        <dbReference type="Proteomes" id="UP000789860"/>
    </source>
</evidence>
<organism evidence="1 2">
    <name type="scientific">Scutellospora calospora</name>
    <dbReference type="NCBI Taxonomy" id="85575"/>
    <lineage>
        <taxon>Eukaryota</taxon>
        <taxon>Fungi</taxon>
        <taxon>Fungi incertae sedis</taxon>
        <taxon>Mucoromycota</taxon>
        <taxon>Glomeromycotina</taxon>
        <taxon>Glomeromycetes</taxon>
        <taxon>Diversisporales</taxon>
        <taxon>Gigasporaceae</taxon>
        <taxon>Scutellospora</taxon>
    </lineage>
</organism>
<gene>
    <name evidence="1" type="ORF">SCALOS_LOCUS3718</name>
</gene>